<dbReference type="Proteomes" id="UP000838412">
    <property type="component" value="Chromosome 3"/>
</dbReference>
<reference evidence="2" key="1">
    <citation type="submission" date="2022-01" db="EMBL/GenBank/DDBJ databases">
        <authorList>
            <person name="Braso-Vives M."/>
        </authorList>
    </citation>
    <scope>NUCLEOTIDE SEQUENCE</scope>
</reference>
<proteinExistence type="predicted"/>
<name>A0A8J9ZL04_BRALA</name>
<keyword evidence="3" id="KW-1185">Reference proteome</keyword>
<accession>A0A8J9ZL04</accession>
<feature type="region of interest" description="Disordered" evidence="1">
    <location>
        <begin position="1"/>
        <end position="83"/>
    </location>
</feature>
<gene>
    <name evidence="2" type="primary">Hypp1829</name>
    <name evidence="2" type="ORF">BLAG_LOCUS15357</name>
</gene>
<dbReference type="EMBL" id="OV696688">
    <property type="protein sequence ID" value="CAH1257412.1"/>
    <property type="molecule type" value="Genomic_DNA"/>
</dbReference>
<organism evidence="2 3">
    <name type="scientific">Branchiostoma lanceolatum</name>
    <name type="common">Common lancelet</name>
    <name type="synonym">Amphioxus lanceolatum</name>
    <dbReference type="NCBI Taxonomy" id="7740"/>
    <lineage>
        <taxon>Eukaryota</taxon>
        <taxon>Metazoa</taxon>
        <taxon>Chordata</taxon>
        <taxon>Cephalochordata</taxon>
        <taxon>Leptocardii</taxon>
        <taxon>Amphioxiformes</taxon>
        <taxon>Branchiostomatidae</taxon>
        <taxon>Branchiostoma</taxon>
    </lineage>
</organism>
<evidence type="ECO:0000313" key="2">
    <source>
        <dbReference type="EMBL" id="CAH1257412.1"/>
    </source>
</evidence>
<sequence>MDGNSKSKSVSGKIDGCREGAARDEAGSWVPAVVDNRNSSDRLMTENGSKVSSVVGTTEEDSISSNREGDEDTEDSGAVGMPWVSVMDKELTASVLGRDRPTDSVSGTLGSILTVVMAGDGAAV</sequence>
<evidence type="ECO:0000256" key="1">
    <source>
        <dbReference type="SAM" id="MobiDB-lite"/>
    </source>
</evidence>
<evidence type="ECO:0000313" key="3">
    <source>
        <dbReference type="Proteomes" id="UP000838412"/>
    </source>
</evidence>
<feature type="compositionally biased region" description="Basic and acidic residues" evidence="1">
    <location>
        <begin position="15"/>
        <end position="26"/>
    </location>
</feature>
<feature type="compositionally biased region" description="Polar residues" evidence="1">
    <location>
        <begin position="1"/>
        <end position="10"/>
    </location>
</feature>
<protein>
    <submittedName>
        <fullName evidence="2">Hypp1829 protein</fullName>
    </submittedName>
</protein>
<dbReference type="AlphaFoldDB" id="A0A8J9ZL04"/>
<feature type="compositionally biased region" description="Polar residues" evidence="1">
    <location>
        <begin position="46"/>
        <end position="56"/>
    </location>
</feature>